<dbReference type="AlphaFoldDB" id="A0A6J7HAT9"/>
<gene>
    <name evidence="1" type="ORF">UFOPK3564_01611</name>
</gene>
<dbReference type="EMBL" id="CAFBMK010000085">
    <property type="protein sequence ID" value="CAB4916792.1"/>
    <property type="molecule type" value="Genomic_DNA"/>
</dbReference>
<accession>A0A6J7HAT9</accession>
<sequence>MWREEPGSTHDPAVPRRGPELGLADWITEDVLQLLYVAGQEIADVRAACPADTHAPLAAQRVREAIVALREIAAVVNHLTADPFAGAAAPPPGTGGPSVPAGLVASDLVRHRGLGEAPTDRQAPA</sequence>
<evidence type="ECO:0000313" key="1">
    <source>
        <dbReference type="EMBL" id="CAB4916792.1"/>
    </source>
</evidence>
<name>A0A6J7HAT9_9ZZZZ</name>
<proteinExistence type="predicted"/>
<reference evidence="1" key="1">
    <citation type="submission" date="2020-05" db="EMBL/GenBank/DDBJ databases">
        <authorList>
            <person name="Chiriac C."/>
            <person name="Salcher M."/>
            <person name="Ghai R."/>
            <person name="Kavagutti S V."/>
        </authorList>
    </citation>
    <scope>NUCLEOTIDE SEQUENCE</scope>
</reference>
<organism evidence="1">
    <name type="scientific">freshwater metagenome</name>
    <dbReference type="NCBI Taxonomy" id="449393"/>
    <lineage>
        <taxon>unclassified sequences</taxon>
        <taxon>metagenomes</taxon>
        <taxon>ecological metagenomes</taxon>
    </lineage>
</organism>
<protein>
    <submittedName>
        <fullName evidence="1">Unannotated protein</fullName>
    </submittedName>
</protein>